<dbReference type="InterPro" id="IPR047288">
    <property type="entry name" value="Tudor_SGF29_rpt1"/>
</dbReference>
<dbReference type="CDD" id="cd20394">
    <property type="entry name" value="Tudor_SGF29_rpt2"/>
    <property type="match status" value="1"/>
</dbReference>
<accession>A0ABR0X437</accession>
<feature type="compositionally biased region" description="Basic and acidic residues" evidence="5">
    <location>
        <begin position="96"/>
        <end position="112"/>
    </location>
</feature>
<dbReference type="PANTHER" id="PTHR21539:SF0">
    <property type="entry name" value="SAGA-ASSOCIATED FACTOR 29"/>
    <property type="match status" value="1"/>
</dbReference>
<dbReference type="InterPro" id="IPR010750">
    <property type="entry name" value="SGF29_tudor-like_dom"/>
</dbReference>
<comment type="caution">
    <text evidence="7">The sequence shown here is derived from an EMBL/GenBank/DDBJ whole genome shotgun (WGS) entry which is preliminary data.</text>
</comment>
<dbReference type="InterPro" id="IPR047287">
    <property type="entry name" value="Tudor_SGF29_rpt2"/>
</dbReference>
<sequence>MSSPDIAGILDNSKELDRLRKEEEEVLLEINKVHKKLQSTPEVVEKPGDNSLSRLKMLYTQAKELSETEVTIATQLLGQLDAILPTGTTGQHRRRTEGGEQKKRRMKADSDVSRLSPSMRSHLEALANLKGEQVAARVTPEDARKDEWFVVKVIHFDKETREFEVLDEEDEESGGQRKYKLPMSHIIPFPKRTDATSVQDFPPGKHVLAVYPETTALYKATVVQARKRKTDDYVLEFDDDEEDDGSLPQRLVPFHRVVPLPEGYRP</sequence>
<evidence type="ECO:0000313" key="7">
    <source>
        <dbReference type="EMBL" id="KAK6153105.1"/>
    </source>
</evidence>
<name>A0ABR0X437_REHGL</name>
<reference evidence="7 8" key="1">
    <citation type="journal article" date="2021" name="Comput. Struct. Biotechnol. J.">
        <title>De novo genome assembly of the potent medicinal plant Rehmannia glutinosa using nanopore technology.</title>
        <authorList>
            <person name="Ma L."/>
            <person name="Dong C."/>
            <person name="Song C."/>
            <person name="Wang X."/>
            <person name="Zheng X."/>
            <person name="Niu Y."/>
            <person name="Chen S."/>
            <person name="Feng W."/>
        </authorList>
    </citation>
    <scope>NUCLEOTIDE SEQUENCE [LARGE SCALE GENOMIC DNA]</scope>
    <source>
        <strain evidence="7">DH-2019</strain>
    </source>
</reference>
<dbReference type="Gene3D" id="2.30.30.140">
    <property type="match status" value="2"/>
</dbReference>
<dbReference type="PROSITE" id="PS51518">
    <property type="entry name" value="SGF29_C"/>
    <property type="match status" value="1"/>
</dbReference>
<proteinExistence type="predicted"/>
<dbReference type="PANTHER" id="PTHR21539">
    <property type="entry name" value="SAGA-ASSOCIATED FACTOR 29"/>
    <property type="match status" value="1"/>
</dbReference>
<organism evidence="7 8">
    <name type="scientific">Rehmannia glutinosa</name>
    <name type="common">Chinese foxglove</name>
    <dbReference type="NCBI Taxonomy" id="99300"/>
    <lineage>
        <taxon>Eukaryota</taxon>
        <taxon>Viridiplantae</taxon>
        <taxon>Streptophyta</taxon>
        <taxon>Embryophyta</taxon>
        <taxon>Tracheophyta</taxon>
        <taxon>Spermatophyta</taxon>
        <taxon>Magnoliopsida</taxon>
        <taxon>eudicotyledons</taxon>
        <taxon>Gunneridae</taxon>
        <taxon>Pentapetalae</taxon>
        <taxon>asterids</taxon>
        <taxon>lamiids</taxon>
        <taxon>Lamiales</taxon>
        <taxon>Orobanchaceae</taxon>
        <taxon>Rehmannieae</taxon>
        <taxon>Rehmannia</taxon>
    </lineage>
</organism>
<dbReference type="EMBL" id="JABTTQ020000006">
    <property type="protein sequence ID" value="KAK6153105.1"/>
    <property type="molecule type" value="Genomic_DNA"/>
</dbReference>
<keyword evidence="4" id="KW-0539">Nucleus</keyword>
<evidence type="ECO:0000256" key="4">
    <source>
        <dbReference type="ARBA" id="ARBA00023242"/>
    </source>
</evidence>
<keyword evidence="3" id="KW-0804">Transcription</keyword>
<evidence type="ECO:0000256" key="3">
    <source>
        <dbReference type="ARBA" id="ARBA00023163"/>
    </source>
</evidence>
<dbReference type="Proteomes" id="UP001318860">
    <property type="component" value="Unassembled WGS sequence"/>
</dbReference>
<evidence type="ECO:0000313" key="8">
    <source>
        <dbReference type="Proteomes" id="UP001318860"/>
    </source>
</evidence>
<evidence type="ECO:0000259" key="6">
    <source>
        <dbReference type="PROSITE" id="PS51518"/>
    </source>
</evidence>
<evidence type="ECO:0000256" key="5">
    <source>
        <dbReference type="SAM" id="MobiDB-lite"/>
    </source>
</evidence>
<comment type="subcellular location">
    <subcellularLocation>
        <location evidence="1">Nucleus</location>
    </subcellularLocation>
</comment>
<gene>
    <name evidence="7" type="ORF">DH2020_012744</name>
</gene>
<feature type="domain" description="SGF29 C-terminal" evidence="6">
    <location>
        <begin position="124"/>
        <end position="266"/>
    </location>
</feature>
<dbReference type="CDD" id="cd20393">
    <property type="entry name" value="Tudor_SGF29_rpt1"/>
    <property type="match status" value="1"/>
</dbReference>
<evidence type="ECO:0000256" key="2">
    <source>
        <dbReference type="ARBA" id="ARBA00023015"/>
    </source>
</evidence>
<feature type="region of interest" description="Disordered" evidence="5">
    <location>
        <begin position="86"/>
        <end position="117"/>
    </location>
</feature>
<keyword evidence="8" id="KW-1185">Reference proteome</keyword>
<dbReference type="Pfam" id="PF07039">
    <property type="entry name" value="SGF29_Tudor"/>
    <property type="match status" value="1"/>
</dbReference>
<evidence type="ECO:0000256" key="1">
    <source>
        <dbReference type="ARBA" id="ARBA00004123"/>
    </source>
</evidence>
<protein>
    <recommendedName>
        <fullName evidence="6">SGF29 C-terminal domain-containing protein</fullName>
    </recommendedName>
</protein>
<dbReference type="InterPro" id="IPR037802">
    <property type="entry name" value="SGF29"/>
</dbReference>
<keyword evidence="2" id="KW-0805">Transcription regulation</keyword>